<proteinExistence type="predicted"/>
<evidence type="ECO:0000256" key="1">
    <source>
        <dbReference type="SAM" id="MobiDB-lite"/>
    </source>
</evidence>
<protein>
    <submittedName>
        <fullName evidence="2">Uncharacterized protein</fullName>
    </submittedName>
</protein>
<accession>X1H4D1</accession>
<reference evidence="2" key="1">
    <citation type="journal article" date="2014" name="Front. Microbiol.">
        <title>High frequency of phylogenetically diverse reductive dehalogenase-homologous genes in deep subseafloor sedimentary metagenomes.</title>
        <authorList>
            <person name="Kawai M."/>
            <person name="Futagami T."/>
            <person name="Toyoda A."/>
            <person name="Takaki Y."/>
            <person name="Nishi S."/>
            <person name="Hori S."/>
            <person name="Arai W."/>
            <person name="Tsubouchi T."/>
            <person name="Morono Y."/>
            <person name="Uchiyama I."/>
            <person name="Ito T."/>
            <person name="Fujiyama A."/>
            <person name="Inagaki F."/>
            <person name="Takami H."/>
        </authorList>
    </citation>
    <scope>NUCLEOTIDE SEQUENCE</scope>
    <source>
        <strain evidence="2">Expedition CK06-06</strain>
    </source>
</reference>
<name>X1H4D1_9ZZZZ</name>
<evidence type="ECO:0000313" key="2">
    <source>
        <dbReference type="EMBL" id="GAH40143.1"/>
    </source>
</evidence>
<dbReference type="AlphaFoldDB" id="X1H4D1"/>
<dbReference type="EMBL" id="BARU01015091">
    <property type="protein sequence ID" value="GAH40143.1"/>
    <property type="molecule type" value="Genomic_DNA"/>
</dbReference>
<gene>
    <name evidence="2" type="ORF">S03H2_26197</name>
</gene>
<comment type="caution">
    <text evidence="2">The sequence shown here is derived from an EMBL/GenBank/DDBJ whole genome shotgun (WGS) entry which is preliminary data.</text>
</comment>
<feature type="region of interest" description="Disordered" evidence="1">
    <location>
        <begin position="52"/>
        <end position="72"/>
    </location>
</feature>
<feature type="non-terminal residue" evidence="2">
    <location>
        <position position="1"/>
    </location>
</feature>
<organism evidence="2">
    <name type="scientific">marine sediment metagenome</name>
    <dbReference type="NCBI Taxonomy" id="412755"/>
    <lineage>
        <taxon>unclassified sequences</taxon>
        <taxon>metagenomes</taxon>
        <taxon>ecological metagenomes</taxon>
    </lineage>
</organism>
<sequence>PIAEAAKSKIEQFTEKAQHPELQKVRISPEQLREEIDLGDLDNLEADLQQFENQQEQVKGRSPRFKVYETAE</sequence>